<sequence>MAPEMMEEGQSASYTVDDALLSSGFGRFQILILSYAGIGLIAEAMEMMLLSFVGPSVQLEWKLTSHQESMITSVVFVGMLIGAYSWGVVSDNYGRRRGFLFTAIMTSGAGFFSAFAPNYLSLISLRFLVGIGLGGGPVLGSWFLEFVPAPTRGTWMVVFSAFWTVGTILEASLAWTIMPKFGWRWLLALSAVPSFLLLLFYAITPESPRFLCMKGRTTEAVDILEKMARLNNVQLPSGRLVSDKNIELDEVSGSSESTTLLAGAEESDNLNEDQGSDFGGIKSVGKLLAPKLIRATLLLWMAFFGNAFAYYGIVLLTSELSNGNRICAKEDVESVHSTNASLYKNVFISSFAGRLLVCIVWLS</sequence>
<dbReference type="ExpressionAtlas" id="A0A1D6GQ59">
    <property type="expression patterns" value="baseline and differential"/>
</dbReference>
<evidence type="ECO:0000259" key="6">
    <source>
        <dbReference type="PROSITE" id="PS50850"/>
    </source>
</evidence>
<feature type="domain" description="Major facilitator superfamily (MFS) profile" evidence="6">
    <location>
        <begin position="32"/>
        <end position="363"/>
    </location>
</feature>
<proteinExistence type="predicted"/>
<dbReference type="EMBL" id="CM000781">
    <property type="protein sequence ID" value="AQK65304.1"/>
    <property type="molecule type" value="Genomic_DNA"/>
</dbReference>
<evidence type="ECO:0000313" key="7">
    <source>
        <dbReference type="EMBL" id="AQK65304.1"/>
    </source>
</evidence>
<dbReference type="InterPro" id="IPR020846">
    <property type="entry name" value="MFS_dom"/>
</dbReference>
<dbReference type="GO" id="GO:0022857">
    <property type="term" value="F:transmembrane transporter activity"/>
    <property type="evidence" value="ECO:0007669"/>
    <property type="project" value="InterPro"/>
</dbReference>
<keyword evidence="2" id="KW-0813">Transport</keyword>
<evidence type="ECO:0000256" key="4">
    <source>
        <dbReference type="ARBA" id="ARBA00022989"/>
    </source>
</evidence>
<dbReference type="InterPro" id="IPR036259">
    <property type="entry name" value="MFS_trans_sf"/>
</dbReference>
<keyword evidence="5" id="KW-0472">Membrane</keyword>
<evidence type="ECO:0000256" key="2">
    <source>
        <dbReference type="ARBA" id="ARBA00022448"/>
    </source>
</evidence>
<dbReference type="GO" id="GO:0016020">
    <property type="term" value="C:membrane"/>
    <property type="evidence" value="ECO:0007669"/>
    <property type="project" value="UniProtKB-SubCell"/>
</dbReference>
<keyword evidence="3" id="KW-0812">Transmembrane</keyword>
<evidence type="ECO:0000256" key="1">
    <source>
        <dbReference type="ARBA" id="ARBA00004141"/>
    </source>
</evidence>
<dbReference type="Gene3D" id="1.20.1250.20">
    <property type="entry name" value="MFS general substrate transporter like domains"/>
    <property type="match status" value="1"/>
</dbReference>
<evidence type="ECO:0000256" key="5">
    <source>
        <dbReference type="ARBA" id="ARBA00023136"/>
    </source>
</evidence>
<dbReference type="InterPro" id="IPR005828">
    <property type="entry name" value="MFS_sugar_transport-like"/>
</dbReference>
<reference evidence="7" key="1">
    <citation type="submission" date="2015-12" db="EMBL/GenBank/DDBJ databases">
        <title>Update maize B73 reference genome by single molecule sequencing technologies.</title>
        <authorList>
            <consortium name="Maize Genome Sequencing Project"/>
            <person name="Ware D."/>
        </authorList>
    </citation>
    <scope>NUCLEOTIDE SEQUENCE</scope>
    <source>
        <tissue evidence="7">Seedling</tissue>
    </source>
</reference>
<dbReference type="PROSITE" id="PS50850">
    <property type="entry name" value="MFS"/>
    <property type="match status" value="1"/>
</dbReference>
<evidence type="ECO:0000256" key="3">
    <source>
        <dbReference type="ARBA" id="ARBA00022692"/>
    </source>
</evidence>
<comment type="subcellular location">
    <subcellularLocation>
        <location evidence="1">Membrane</location>
        <topology evidence="1">Multi-pass membrane protein</topology>
    </subcellularLocation>
</comment>
<dbReference type="SUPFAM" id="SSF103473">
    <property type="entry name" value="MFS general substrate transporter"/>
    <property type="match status" value="1"/>
</dbReference>
<accession>A0A1D6GQ59</accession>
<dbReference type="PANTHER" id="PTHR23511:SF5">
    <property type="entry name" value="MAJOR FACILITATOR-TYPE TRANSPORTER HXNZ-RELATED"/>
    <property type="match status" value="1"/>
</dbReference>
<dbReference type="Pfam" id="PF00083">
    <property type="entry name" value="Sugar_tr"/>
    <property type="match status" value="1"/>
</dbReference>
<protein>
    <submittedName>
        <fullName evidence="7">Organic cation/carnitine transporter 7</fullName>
    </submittedName>
</protein>
<keyword evidence="4" id="KW-1133">Transmembrane helix</keyword>
<dbReference type="AlphaFoldDB" id="A0A1D6GQ59"/>
<gene>
    <name evidence="7" type="ORF">ZEAMMB73_Zm00001d014129</name>
</gene>
<organism evidence="7">
    <name type="scientific">Zea mays</name>
    <name type="common">Maize</name>
    <dbReference type="NCBI Taxonomy" id="4577"/>
    <lineage>
        <taxon>Eukaryota</taxon>
        <taxon>Viridiplantae</taxon>
        <taxon>Streptophyta</taxon>
        <taxon>Embryophyta</taxon>
        <taxon>Tracheophyta</taxon>
        <taxon>Spermatophyta</taxon>
        <taxon>Magnoliopsida</taxon>
        <taxon>Liliopsida</taxon>
        <taxon>Poales</taxon>
        <taxon>Poaceae</taxon>
        <taxon>PACMAD clade</taxon>
        <taxon>Panicoideae</taxon>
        <taxon>Andropogonodae</taxon>
        <taxon>Andropogoneae</taxon>
        <taxon>Tripsacinae</taxon>
        <taxon>Zea</taxon>
    </lineage>
</organism>
<dbReference type="PANTHER" id="PTHR23511">
    <property type="entry name" value="SYNAPTIC VESICLE GLYCOPROTEIN 2"/>
    <property type="match status" value="1"/>
</dbReference>
<name>A0A1D6GQ59_MAIZE</name>